<evidence type="ECO:0000256" key="2">
    <source>
        <dbReference type="ARBA" id="ARBA00005384"/>
    </source>
</evidence>
<dbReference type="CDD" id="cd00609">
    <property type="entry name" value="AAT_like"/>
    <property type="match status" value="1"/>
</dbReference>
<dbReference type="SUPFAM" id="SSF53383">
    <property type="entry name" value="PLP-dependent transferases"/>
    <property type="match status" value="1"/>
</dbReference>
<evidence type="ECO:0000256" key="5">
    <source>
        <dbReference type="ARBA" id="ARBA00023015"/>
    </source>
</evidence>
<keyword evidence="4" id="KW-0663">Pyridoxal phosphate</keyword>
<protein>
    <submittedName>
        <fullName evidence="9">GntR family transcriptional regulator of abcA and norABC</fullName>
    </submittedName>
</protein>
<evidence type="ECO:0000256" key="4">
    <source>
        <dbReference type="ARBA" id="ARBA00022898"/>
    </source>
</evidence>
<dbReference type="InterPro" id="IPR051446">
    <property type="entry name" value="HTH_trans_reg/aminotransferase"/>
</dbReference>
<dbReference type="RefSeq" id="WP_188778461.1">
    <property type="nucleotide sequence ID" value="NZ_BMMB01000018.1"/>
</dbReference>
<dbReference type="Gene3D" id="3.90.1150.10">
    <property type="entry name" value="Aspartate Aminotransferase, domain 1"/>
    <property type="match status" value="1"/>
</dbReference>
<dbReference type="Pfam" id="PF00155">
    <property type="entry name" value="Aminotran_1_2"/>
    <property type="match status" value="1"/>
</dbReference>
<evidence type="ECO:0000256" key="1">
    <source>
        <dbReference type="ARBA" id="ARBA00001933"/>
    </source>
</evidence>
<dbReference type="SUPFAM" id="SSF46785">
    <property type="entry name" value="Winged helix' DNA-binding domain"/>
    <property type="match status" value="1"/>
</dbReference>
<keyword evidence="3" id="KW-0032">Aminotransferase</keyword>
<dbReference type="InterPro" id="IPR015424">
    <property type="entry name" value="PyrdxlP-dep_Trfase"/>
</dbReference>
<name>A0ABU1J4Q0_9BACL</name>
<dbReference type="SMART" id="SM00345">
    <property type="entry name" value="HTH_GNTR"/>
    <property type="match status" value="1"/>
</dbReference>
<dbReference type="PRINTS" id="PR00035">
    <property type="entry name" value="HTHGNTR"/>
</dbReference>
<dbReference type="Gene3D" id="1.10.10.10">
    <property type="entry name" value="Winged helix-like DNA-binding domain superfamily/Winged helix DNA-binding domain"/>
    <property type="match status" value="1"/>
</dbReference>
<comment type="caution">
    <text evidence="9">The sequence shown here is derived from an EMBL/GenBank/DDBJ whole genome shotgun (WGS) entry which is preliminary data.</text>
</comment>
<dbReference type="Gene3D" id="3.40.640.10">
    <property type="entry name" value="Type I PLP-dependent aspartate aminotransferase-like (Major domain)"/>
    <property type="match status" value="1"/>
</dbReference>
<keyword evidence="3" id="KW-0808">Transferase</keyword>
<dbReference type="InterPro" id="IPR000524">
    <property type="entry name" value="Tscrpt_reg_HTH_GntR"/>
</dbReference>
<sequence length="484" mass="54735">MNRSNRSWLLERDGTIPLYRQIEQQLRQRISNGEWPVGTRLPSQRKLAEQLGVNRSTITQALDELASWGMVEGNKGGGTRVVNNTWNRLAAATIDWDSYVESGAHQPNLPAIRQINEAEYDSSIIRTGTGEPGPDLLPTEHVRRILADTSDEPFLGYEEPKGSLRLREQIVQYAARQGISCSPESILIVSGALQALQLIAVGLLQRPSCIVAEKPSYIQSVRVFQSAGIGVHAVQMDEHGIQINHLQQQITEHQPGLLYTIPTFHNPTGTILSSERRAELLELSSSLSLPLIEDDVYRELWLDEEPPPPLKSQDRQGNILYVGSLSKMMSPGIRVGWIIAPVPVIDRLADIKMQTDYGSSGLSQYVAARWLADGHQEQHQTWVRQQLRTRRARLLAALEQYFGDIAQWNAPAGGFYIWLSLPTNVNVHRLFTLALREQILIHPGYMYDWQASHHIRLSYSYADMKQLEQSIYRLRQLVKQCMNT</sequence>
<evidence type="ECO:0000313" key="9">
    <source>
        <dbReference type="EMBL" id="MDR6246489.1"/>
    </source>
</evidence>
<organism evidence="9 10">
    <name type="scientific">Paenibacillus hunanensis</name>
    <dbReference type="NCBI Taxonomy" id="539262"/>
    <lineage>
        <taxon>Bacteria</taxon>
        <taxon>Bacillati</taxon>
        <taxon>Bacillota</taxon>
        <taxon>Bacilli</taxon>
        <taxon>Bacillales</taxon>
        <taxon>Paenibacillaceae</taxon>
        <taxon>Paenibacillus</taxon>
    </lineage>
</organism>
<feature type="domain" description="HTH gntR-type" evidence="8">
    <location>
        <begin position="16"/>
        <end position="84"/>
    </location>
</feature>
<comment type="cofactor">
    <cofactor evidence="1">
        <name>pyridoxal 5'-phosphate</name>
        <dbReference type="ChEBI" id="CHEBI:597326"/>
    </cofactor>
</comment>
<dbReference type="PROSITE" id="PS50949">
    <property type="entry name" value="HTH_GNTR"/>
    <property type="match status" value="1"/>
</dbReference>
<dbReference type="InterPro" id="IPR004839">
    <property type="entry name" value="Aminotransferase_I/II_large"/>
</dbReference>
<evidence type="ECO:0000256" key="3">
    <source>
        <dbReference type="ARBA" id="ARBA00022576"/>
    </source>
</evidence>
<comment type="similarity">
    <text evidence="2">In the C-terminal section; belongs to the class-I pyridoxal-phosphate-dependent aminotransferase family.</text>
</comment>
<evidence type="ECO:0000256" key="7">
    <source>
        <dbReference type="ARBA" id="ARBA00023163"/>
    </source>
</evidence>
<keyword evidence="7" id="KW-0804">Transcription</keyword>
<dbReference type="EMBL" id="JAVDQH010000030">
    <property type="protein sequence ID" value="MDR6246489.1"/>
    <property type="molecule type" value="Genomic_DNA"/>
</dbReference>
<dbReference type="InterPro" id="IPR015422">
    <property type="entry name" value="PyrdxlP-dep_Trfase_small"/>
</dbReference>
<dbReference type="Proteomes" id="UP001185028">
    <property type="component" value="Unassembled WGS sequence"/>
</dbReference>
<gene>
    <name evidence="9" type="ORF">JOC58_004434</name>
</gene>
<keyword evidence="10" id="KW-1185">Reference proteome</keyword>
<dbReference type="Pfam" id="PF00392">
    <property type="entry name" value="GntR"/>
    <property type="match status" value="1"/>
</dbReference>
<keyword evidence="6" id="KW-0238">DNA-binding</keyword>
<dbReference type="CDD" id="cd07377">
    <property type="entry name" value="WHTH_GntR"/>
    <property type="match status" value="1"/>
</dbReference>
<evidence type="ECO:0000313" key="10">
    <source>
        <dbReference type="Proteomes" id="UP001185028"/>
    </source>
</evidence>
<evidence type="ECO:0000256" key="6">
    <source>
        <dbReference type="ARBA" id="ARBA00023125"/>
    </source>
</evidence>
<reference evidence="9 10" key="1">
    <citation type="submission" date="2023-07" db="EMBL/GenBank/DDBJ databases">
        <title>Genomic Encyclopedia of Type Strains, Phase IV (KMG-IV): sequencing the most valuable type-strain genomes for metagenomic binning, comparative biology and taxonomic classification.</title>
        <authorList>
            <person name="Goeker M."/>
        </authorList>
    </citation>
    <scope>NUCLEOTIDE SEQUENCE [LARGE SCALE GENOMIC DNA]</scope>
    <source>
        <strain evidence="9 10">DSM 22170</strain>
    </source>
</reference>
<dbReference type="InterPro" id="IPR036390">
    <property type="entry name" value="WH_DNA-bd_sf"/>
</dbReference>
<accession>A0ABU1J4Q0</accession>
<evidence type="ECO:0000259" key="8">
    <source>
        <dbReference type="PROSITE" id="PS50949"/>
    </source>
</evidence>
<proteinExistence type="inferred from homology"/>
<dbReference type="PANTHER" id="PTHR46577">
    <property type="entry name" value="HTH-TYPE TRANSCRIPTIONAL REGULATORY PROTEIN GABR"/>
    <property type="match status" value="1"/>
</dbReference>
<dbReference type="InterPro" id="IPR015421">
    <property type="entry name" value="PyrdxlP-dep_Trfase_major"/>
</dbReference>
<dbReference type="InterPro" id="IPR036388">
    <property type="entry name" value="WH-like_DNA-bd_sf"/>
</dbReference>
<dbReference type="PANTHER" id="PTHR46577:SF2">
    <property type="entry name" value="TRANSCRIPTIONAL REGULATORY PROTEIN"/>
    <property type="match status" value="1"/>
</dbReference>
<keyword evidence="5" id="KW-0805">Transcription regulation</keyword>